<feature type="signal peptide" evidence="8">
    <location>
        <begin position="1"/>
        <end position="22"/>
    </location>
</feature>
<feature type="chain" id="PRO_5005873264" description="Large ribosomal subunit protein mL46" evidence="8">
    <location>
        <begin position="23"/>
        <end position="611"/>
    </location>
</feature>
<dbReference type="InterPro" id="IPR040008">
    <property type="entry name" value="Ribosomal_mL46"/>
</dbReference>
<keyword evidence="4 10" id="KW-0689">Ribosomal protein</keyword>
<dbReference type="Pfam" id="PF11788">
    <property type="entry name" value="MRP-L46"/>
    <property type="match status" value="1"/>
</dbReference>
<evidence type="ECO:0000313" key="10">
    <source>
        <dbReference type="EMBL" id="KPI45564.1"/>
    </source>
</evidence>
<dbReference type="EMBL" id="LFJN01000001">
    <property type="protein sequence ID" value="KPI45564.1"/>
    <property type="molecule type" value="Genomic_DNA"/>
</dbReference>
<evidence type="ECO:0000256" key="8">
    <source>
        <dbReference type="SAM" id="SignalP"/>
    </source>
</evidence>
<keyword evidence="3" id="KW-0809">Transit peptide</keyword>
<evidence type="ECO:0000313" key="11">
    <source>
        <dbReference type="Proteomes" id="UP000038010"/>
    </source>
</evidence>
<dbReference type="GO" id="GO:0003735">
    <property type="term" value="F:structural constituent of ribosome"/>
    <property type="evidence" value="ECO:0007669"/>
    <property type="project" value="InterPro"/>
</dbReference>
<proteinExistence type="inferred from homology"/>
<dbReference type="RefSeq" id="XP_018005527.1">
    <property type="nucleotide sequence ID" value="XM_018150343.1"/>
</dbReference>
<evidence type="ECO:0000256" key="6">
    <source>
        <dbReference type="ARBA" id="ARBA00023274"/>
    </source>
</evidence>
<feature type="domain" description="Large ribosomal subunit protein mL46 N-terminal" evidence="9">
    <location>
        <begin position="319"/>
        <end position="449"/>
    </location>
</feature>
<dbReference type="Proteomes" id="UP000038010">
    <property type="component" value="Unassembled WGS sequence"/>
</dbReference>
<dbReference type="AlphaFoldDB" id="A0A0N1HBI7"/>
<reference evidence="10 11" key="1">
    <citation type="submission" date="2015-06" db="EMBL/GenBank/DDBJ databases">
        <title>Draft genome of the ant-associated black yeast Phialophora attae CBS 131958.</title>
        <authorList>
            <person name="Moreno L.F."/>
            <person name="Stielow B.J."/>
            <person name="de Hoog S."/>
            <person name="Vicente V.A."/>
            <person name="Weiss V.A."/>
            <person name="de Vries M."/>
            <person name="Cruz L.M."/>
            <person name="Souza E.M."/>
        </authorList>
    </citation>
    <scope>NUCLEOTIDE SEQUENCE [LARGE SCALE GENOMIC DNA]</scope>
    <source>
        <strain evidence="10 11">CBS 131958</strain>
    </source>
</reference>
<dbReference type="PANTHER" id="PTHR13124">
    <property type="entry name" value="39S RIBOSOMAL PROTEIN L46, MITOCHONDRIAL PRECURSOR-RELATED"/>
    <property type="match status" value="1"/>
</dbReference>
<dbReference type="CDD" id="cd04661">
    <property type="entry name" value="NUDIX_MRP_L46"/>
    <property type="match status" value="1"/>
</dbReference>
<dbReference type="InterPro" id="IPR033650">
    <property type="entry name" value="Ribosomal_mL46_NUDIX"/>
</dbReference>
<name>A0A0N1HBI7_9EURO</name>
<accession>A0A0N1HBI7</accession>
<comment type="caution">
    <text evidence="10">The sequence shown here is derived from an EMBL/GenBank/DDBJ whole genome shotgun (WGS) entry which is preliminary data.</text>
</comment>
<sequence length="611" mass="67886">MMRRATVLLLAAAICLFPLISAASARRPVHLGIDLGQEIISVAYFDNGVPVIAAEFPGNNTYIDYLQRLASEPYPRPDDEYETRFPNSIRLMLSEILQRAVAAGAEHAGTEAKIGIISIPSRSRGLRWYIVNMIAEETDKNILPEHTYEDFAYAIVRSSHILPSYTYPEDHCFRARNVGRDVPENRDEEVLVVEVSFGKIAINSCWVSDHDGVICGSPVVVQGVGQEFSRAVSEVADSKTSAVLLAGQISDTLAHELKLAISSAVPSLADKIKDPATSYQQVAVIGAASVAEATIEPPPVSQVTPDQPQADIATQPRYVVKAGVLLSRAPLITADPHPFEKAYYLYQRRLNERTVLPFTQYFYYKRGSPGFEHWRKKKAERSGTAGRDIGNYNAYKDDSWNDEVLVGDRTADADTTMKVLVEEEGRGTEFAAQSGLEETAGLRRVTDADEANDVRSLERSLSRTLYLLVKEKGRDGKRDNWIFPSGALAEREGIAEAAKRVLDETCGPNMNTWQVARHPVGYYNLQYSTPETATPEKSTSKPPSEIPSVHEIAPTVGEKTFFIKTRIFAGQADVDQPTKAYEDFAWLAKEEIEAKVHPRYWTRVKNMLVEQ</sequence>
<dbReference type="STRING" id="1664694.A0A0N1HBI7"/>
<dbReference type="PANTHER" id="PTHR13124:SF12">
    <property type="entry name" value="LARGE RIBOSOMAL SUBUNIT PROTEIN ML46"/>
    <property type="match status" value="1"/>
</dbReference>
<evidence type="ECO:0000256" key="7">
    <source>
        <dbReference type="ARBA" id="ARBA00035190"/>
    </source>
</evidence>
<gene>
    <name evidence="10" type="ORF">AB675_977</name>
</gene>
<keyword evidence="8" id="KW-0732">Signal</keyword>
<comment type="subcellular location">
    <subcellularLocation>
        <location evidence="1">Mitochondrion</location>
    </subcellularLocation>
</comment>
<dbReference type="Gene3D" id="3.90.79.10">
    <property type="entry name" value="Nucleoside Triphosphate Pyrophosphohydrolase"/>
    <property type="match status" value="1"/>
</dbReference>
<keyword evidence="5" id="KW-0496">Mitochondrion</keyword>
<dbReference type="VEuPathDB" id="FungiDB:AB675_977"/>
<dbReference type="SUPFAM" id="SSF55811">
    <property type="entry name" value="Nudix"/>
    <property type="match status" value="1"/>
</dbReference>
<dbReference type="InterPro" id="IPR015797">
    <property type="entry name" value="NUDIX_hydrolase-like_dom_sf"/>
</dbReference>
<comment type="similarity">
    <text evidence="2">Belongs to the mitochondrion-specific ribosomal protein mL46 family.</text>
</comment>
<dbReference type="OrthoDB" id="414075at2759"/>
<evidence type="ECO:0000256" key="4">
    <source>
        <dbReference type="ARBA" id="ARBA00022980"/>
    </source>
</evidence>
<dbReference type="GeneID" id="28742214"/>
<organism evidence="10 11">
    <name type="scientific">Cyphellophora attinorum</name>
    <dbReference type="NCBI Taxonomy" id="1664694"/>
    <lineage>
        <taxon>Eukaryota</taxon>
        <taxon>Fungi</taxon>
        <taxon>Dikarya</taxon>
        <taxon>Ascomycota</taxon>
        <taxon>Pezizomycotina</taxon>
        <taxon>Eurotiomycetes</taxon>
        <taxon>Chaetothyriomycetidae</taxon>
        <taxon>Chaetothyriales</taxon>
        <taxon>Cyphellophoraceae</taxon>
        <taxon>Cyphellophora</taxon>
    </lineage>
</organism>
<evidence type="ECO:0000256" key="5">
    <source>
        <dbReference type="ARBA" id="ARBA00023128"/>
    </source>
</evidence>
<keyword evidence="11" id="KW-1185">Reference proteome</keyword>
<dbReference type="InterPro" id="IPR021757">
    <property type="entry name" value="Ribosomal_mL46_N"/>
</dbReference>
<evidence type="ECO:0000256" key="3">
    <source>
        <dbReference type="ARBA" id="ARBA00022946"/>
    </source>
</evidence>
<protein>
    <recommendedName>
        <fullName evidence="7">Large ribosomal subunit protein mL46</fullName>
    </recommendedName>
</protein>
<evidence type="ECO:0000259" key="9">
    <source>
        <dbReference type="Pfam" id="PF11788"/>
    </source>
</evidence>
<evidence type="ECO:0000256" key="2">
    <source>
        <dbReference type="ARBA" id="ARBA00009070"/>
    </source>
</evidence>
<keyword evidence="6" id="KW-0687">Ribonucleoprotein</keyword>
<evidence type="ECO:0000256" key="1">
    <source>
        <dbReference type="ARBA" id="ARBA00004173"/>
    </source>
</evidence>
<dbReference type="GO" id="GO:0005762">
    <property type="term" value="C:mitochondrial large ribosomal subunit"/>
    <property type="evidence" value="ECO:0007669"/>
    <property type="project" value="TreeGrafter"/>
</dbReference>